<evidence type="ECO:0000256" key="2">
    <source>
        <dbReference type="ARBA" id="ARBA00005025"/>
    </source>
</evidence>
<feature type="domain" description="Thiamine pyrophosphate enzyme TPP-binding" evidence="14">
    <location>
        <begin position="417"/>
        <end position="568"/>
    </location>
</feature>
<dbReference type="Gene3D" id="3.40.50.970">
    <property type="match status" value="2"/>
</dbReference>
<evidence type="ECO:0000256" key="11">
    <source>
        <dbReference type="RuleBase" id="RU003591"/>
    </source>
</evidence>
<feature type="region of interest" description="Disordered" evidence="12">
    <location>
        <begin position="1"/>
        <end position="21"/>
    </location>
</feature>
<keyword evidence="8 11" id="KW-0460">Magnesium</keyword>
<evidence type="ECO:0000256" key="12">
    <source>
        <dbReference type="SAM" id="MobiDB-lite"/>
    </source>
</evidence>
<dbReference type="EC" id="2.2.1.6" evidence="4 11"/>
<comment type="cofactor">
    <cofactor evidence="11">
        <name>thiamine diphosphate</name>
        <dbReference type="ChEBI" id="CHEBI:58937"/>
    </cofactor>
    <text evidence="11">Binds 1 thiamine pyrophosphate per subunit.</text>
</comment>
<dbReference type="SUPFAM" id="SSF52467">
    <property type="entry name" value="DHS-like NAD/FAD-binding domain"/>
    <property type="match status" value="1"/>
</dbReference>
<dbReference type="InterPro" id="IPR012001">
    <property type="entry name" value="Thiamin_PyroP_enz_TPP-bd_dom"/>
</dbReference>
<keyword evidence="17" id="KW-1185">Reference proteome</keyword>
<dbReference type="InterPro" id="IPR045229">
    <property type="entry name" value="TPP_enz"/>
</dbReference>
<keyword evidence="10 11" id="KW-0100">Branched-chain amino acid biosynthesis</keyword>
<evidence type="ECO:0000256" key="1">
    <source>
        <dbReference type="ARBA" id="ARBA00004974"/>
    </source>
</evidence>
<dbReference type="InterPro" id="IPR029035">
    <property type="entry name" value="DHS-like_NAD/FAD-binding_dom"/>
</dbReference>
<comment type="pathway">
    <text evidence="1 11">Amino-acid biosynthesis; L-isoleucine biosynthesis; L-isoleucine from 2-oxobutanoate: step 1/4.</text>
</comment>
<dbReference type="PANTHER" id="PTHR18968">
    <property type="entry name" value="THIAMINE PYROPHOSPHATE ENZYMES"/>
    <property type="match status" value="1"/>
</dbReference>
<gene>
    <name evidence="16" type="ORF">ACFO3A_12135</name>
</gene>
<dbReference type="InterPro" id="IPR029061">
    <property type="entry name" value="THDP-binding"/>
</dbReference>
<evidence type="ECO:0000259" key="15">
    <source>
        <dbReference type="Pfam" id="PF02776"/>
    </source>
</evidence>
<dbReference type="Pfam" id="PF00205">
    <property type="entry name" value="TPP_enzyme_M"/>
    <property type="match status" value="1"/>
</dbReference>
<dbReference type="NCBIfam" id="TIGR00118">
    <property type="entry name" value="acolac_lg"/>
    <property type="match status" value="1"/>
</dbReference>
<feature type="domain" description="Thiamine pyrophosphate enzyme N-terminal TPP-binding" evidence="15">
    <location>
        <begin position="27"/>
        <end position="141"/>
    </location>
</feature>
<comment type="similarity">
    <text evidence="3 11">Belongs to the TPP enzyme family.</text>
</comment>
<dbReference type="Pfam" id="PF02776">
    <property type="entry name" value="TPP_enzyme_N"/>
    <property type="match status" value="1"/>
</dbReference>
<evidence type="ECO:0000259" key="14">
    <source>
        <dbReference type="Pfam" id="PF02775"/>
    </source>
</evidence>
<keyword evidence="9 11" id="KW-0786">Thiamine pyrophosphate</keyword>
<dbReference type="InterPro" id="IPR012846">
    <property type="entry name" value="Acetolactate_synth_lsu"/>
</dbReference>
<comment type="caution">
    <text evidence="16">The sequence shown here is derived from an EMBL/GenBank/DDBJ whole genome shotgun (WGS) entry which is preliminary data.</text>
</comment>
<dbReference type="InterPro" id="IPR011766">
    <property type="entry name" value="TPP_enzyme_TPP-bd"/>
</dbReference>
<dbReference type="EMBL" id="JBHSEW010000010">
    <property type="protein sequence ID" value="MFC4622959.1"/>
    <property type="molecule type" value="Genomic_DNA"/>
</dbReference>
<name>A0ABV9GZH4_9BURK</name>
<accession>A0ABV9GZH4</accession>
<dbReference type="CDD" id="cd02015">
    <property type="entry name" value="TPP_AHAS"/>
    <property type="match status" value="1"/>
</dbReference>
<protein>
    <recommendedName>
        <fullName evidence="4 11">Acetolactate synthase</fullName>
        <ecNumber evidence="4 11">2.2.1.6</ecNumber>
    </recommendedName>
</protein>
<dbReference type="CDD" id="cd07035">
    <property type="entry name" value="TPP_PYR_POX_like"/>
    <property type="match status" value="1"/>
</dbReference>
<evidence type="ECO:0000256" key="10">
    <source>
        <dbReference type="ARBA" id="ARBA00023304"/>
    </source>
</evidence>
<dbReference type="InterPro" id="IPR039368">
    <property type="entry name" value="AHAS_TPP"/>
</dbReference>
<sequence length="597" mass="65487">MELSKSQAAQAADASSSPANPAPELMGSEIVVKALQAEGVQYLWGYPGGAVLYIYDALYKQDTIQHVLVRHEQAAVHAADGFARATGEVGVALVTSGPGLTNAVTGIATAYTDSIPMVIIAGQVPTGAIGQDAFQECDTVGITRPVVKHNFLVKDVRDLAVTLKKAFHVARSGRPGPVVVDIPKDVSFKKTPFAGYPREVEMRSYNPVRKGHSGQIRKALQLLLAAKRPYIYTGGGVLLGNACAELRTLVDMLGYPITHTLMGLGAYPASDKKYLGMLGMHGTMEANNAMQHCDVLLALGARFDDRVIGNPKHFQAADRKIIHVDVDPSVIAKRVKVDIPIVGDVKEVLTELIAMIQETEQRPDAGALVAWWDQIEAWRGRNCLHYSKGKGDVIKPQHVVETLWNLTKDTEAYITSDVGQHQMWAAQYYRFDEPRRWINSGGLGTMGVGLPYAMGIKMAKPDAEVFCITGEGSIQMNIQELATCFQYSTPVVICALNNRFLGMVRQWQEIEYAGRYSHSYMDSLPDFVKLAEAYGHAGIKIEDPAKIEWALQEARRIVREEGKTVFLDFRTDPTENVFPMVQAGKGITEMLLGKDDL</sequence>
<evidence type="ECO:0000256" key="8">
    <source>
        <dbReference type="ARBA" id="ARBA00022842"/>
    </source>
</evidence>
<evidence type="ECO:0000256" key="3">
    <source>
        <dbReference type="ARBA" id="ARBA00007812"/>
    </source>
</evidence>
<dbReference type="RefSeq" id="WP_377726664.1">
    <property type="nucleotide sequence ID" value="NZ_JBHSEW010000010.1"/>
</dbReference>
<evidence type="ECO:0000256" key="9">
    <source>
        <dbReference type="ARBA" id="ARBA00023052"/>
    </source>
</evidence>
<organism evidence="16 17">
    <name type="scientific">Comamonas nitrativorans</name>
    <dbReference type="NCBI Taxonomy" id="108437"/>
    <lineage>
        <taxon>Bacteria</taxon>
        <taxon>Pseudomonadati</taxon>
        <taxon>Pseudomonadota</taxon>
        <taxon>Betaproteobacteria</taxon>
        <taxon>Burkholderiales</taxon>
        <taxon>Comamonadaceae</taxon>
        <taxon>Comamonas</taxon>
    </lineage>
</organism>
<keyword evidence="5 11" id="KW-0028">Amino-acid biosynthesis</keyword>
<dbReference type="Proteomes" id="UP001595967">
    <property type="component" value="Unassembled WGS sequence"/>
</dbReference>
<evidence type="ECO:0000313" key="17">
    <source>
        <dbReference type="Proteomes" id="UP001595967"/>
    </source>
</evidence>
<keyword evidence="6 11" id="KW-0808">Transferase</keyword>
<proteinExistence type="inferred from homology"/>
<dbReference type="InterPro" id="IPR012000">
    <property type="entry name" value="Thiamin_PyroP_enz_cen_dom"/>
</dbReference>
<comment type="pathway">
    <text evidence="2 11">Amino-acid biosynthesis; L-valine biosynthesis; L-valine from pyruvate: step 1/4.</text>
</comment>
<dbReference type="Pfam" id="PF02775">
    <property type="entry name" value="TPP_enzyme_C"/>
    <property type="match status" value="1"/>
</dbReference>
<evidence type="ECO:0000256" key="7">
    <source>
        <dbReference type="ARBA" id="ARBA00022723"/>
    </source>
</evidence>
<evidence type="ECO:0000313" key="16">
    <source>
        <dbReference type="EMBL" id="MFC4622959.1"/>
    </source>
</evidence>
<dbReference type="PANTHER" id="PTHR18968:SF13">
    <property type="entry name" value="ACETOLACTATE SYNTHASE CATALYTIC SUBUNIT, MITOCHONDRIAL"/>
    <property type="match status" value="1"/>
</dbReference>
<comment type="catalytic activity">
    <reaction evidence="11">
        <text>2 pyruvate + H(+) = (2S)-2-acetolactate + CO2</text>
        <dbReference type="Rhea" id="RHEA:25249"/>
        <dbReference type="ChEBI" id="CHEBI:15361"/>
        <dbReference type="ChEBI" id="CHEBI:15378"/>
        <dbReference type="ChEBI" id="CHEBI:16526"/>
        <dbReference type="ChEBI" id="CHEBI:58476"/>
        <dbReference type="EC" id="2.2.1.6"/>
    </reaction>
</comment>
<evidence type="ECO:0000259" key="13">
    <source>
        <dbReference type="Pfam" id="PF00205"/>
    </source>
</evidence>
<evidence type="ECO:0000256" key="5">
    <source>
        <dbReference type="ARBA" id="ARBA00022605"/>
    </source>
</evidence>
<keyword evidence="7 11" id="KW-0479">Metal-binding</keyword>
<evidence type="ECO:0000256" key="6">
    <source>
        <dbReference type="ARBA" id="ARBA00022679"/>
    </source>
</evidence>
<evidence type="ECO:0000256" key="4">
    <source>
        <dbReference type="ARBA" id="ARBA00013145"/>
    </source>
</evidence>
<dbReference type="Gene3D" id="3.40.50.1220">
    <property type="entry name" value="TPP-binding domain"/>
    <property type="match status" value="1"/>
</dbReference>
<feature type="domain" description="Thiamine pyrophosphate enzyme central" evidence="13">
    <location>
        <begin position="216"/>
        <end position="352"/>
    </location>
</feature>
<comment type="cofactor">
    <cofactor evidence="11">
        <name>Mg(2+)</name>
        <dbReference type="ChEBI" id="CHEBI:18420"/>
    </cofactor>
    <text evidence="11">Binds 1 Mg(2+) ion per subunit.</text>
</comment>
<dbReference type="NCBIfam" id="NF005409">
    <property type="entry name" value="PRK06965.1"/>
    <property type="match status" value="1"/>
</dbReference>
<reference evidence="17" key="1">
    <citation type="journal article" date="2019" name="Int. J. Syst. Evol. Microbiol.">
        <title>The Global Catalogue of Microorganisms (GCM) 10K type strain sequencing project: providing services to taxonomists for standard genome sequencing and annotation.</title>
        <authorList>
            <consortium name="The Broad Institute Genomics Platform"/>
            <consortium name="The Broad Institute Genome Sequencing Center for Infectious Disease"/>
            <person name="Wu L."/>
            <person name="Ma J."/>
        </authorList>
    </citation>
    <scope>NUCLEOTIDE SEQUENCE [LARGE SCALE GENOMIC DNA]</scope>
    <source>
        <strain evidence="17">JCM 11650</strain>
    </source>
</reference>
<dbReference type="SUPFAM" id="SSF52518">
    <property type="entry name" value="Thiamin diphosphate-binding fold (THDP-binding)"/>
    <property type="match status" value="2"/>
</dbReference>